<reference evidence="3" key="1">
    <citation type="journal article" date="2019" name="Int. J. Syst. Evol. Microbiol.">
        <title>The Global Catalogue of Microorganisms (GCM) 10K type strain sequencing project: providing services to taxonomists for standard genome sequencing and annotation.</title>
        <authorList>
            <consortium name="The Broad Institute Genomics Platform"/>
            <consortium name="The Broad Institute Genome Sequencing Center for Infectious Disease"/>
            <person name="Wu L."/>
            <person name="Ma J."/>
        </authorList>
    </citation>
    <scope>NUCLEOTIDE SEQUENCE [LARGE SCALE GENOMIC DNA]</scope>
    <source>
        <strain evidence="3">JCM 16961</strain>
    </source>
</reference>
<evidence type="ECO:0000256" key="1">
    <source>
        <dbReference type="SAM" id="MobiDB-lite"/>
    </source>
</evidence>
<evidence type="ECO:0000313" key="2">
    <source>
        <dbReference type="EMBL" id="GAA3712560.1"/>
    </source>
</evidence>
<dbReference type="EMBL" id="BAABCJ010000007">
    <property type="protein sequence ID" value="GAA3712560.1"/>
    <property type="molecule type" value="Genomic_DNA"/>
</dbReference>
<dbReference type="Proteomes" id="UP001501536">
    <property type="component" value="Unassembled WGS sequence"/>
</dbReference>
<sequence>MTEHPDQDPPAEHRIVASPDEQIAHFTRERRRQATPREMVRPSPGDDDAPEDTRTGRGGGSGGTAAGHGDTASGDNGEPSQDDGGRSPGPDEQSPGPERAGDTG</sequence>
<feature type="compositionally biased region" description="Basic and acidic residues" evidence="1">
    <location>
        <begin position="1"/>
        <end position="15"/>
    </location>
</feature>
<dbReference type="RefSeq" id="WP_344885977.1">
    <property type="nucleotide sequence ID" value="NZ_BAABCJ010000007.1"/>
</dbReference>
<feature type="compositionally biased region" description="Gly residues" evidence="1">
    <location>
        <begin position="56"/>
        <end position="66"/>
    </location>
</feature>
<organism evidence="2 3">
    <name type="scientific">Zhihengliuella alba</name>
    <dbReference type="NCBI Taxonomy" id="547018"/>
    <lineage>
        <taxon>Bacteria</taxon>
        <taxon>Bacillati</taxon>
        <taxon>Actinomycetota</taxon>
        <taxon>Actinomycetes</taxon>
        <taxon>Micrococcales</taxon>
        <taxon>Micrococcaceae</taxon>
        <taxon>Zhihengliuella</taxon>
    </lineage>
</organism>
<accession>A0ABP7E2N4</accession>
<feature type="region of interest" description="Disordered" evidence="1">
    <location>
        <begin position="1"/>
        <end position="104"/>
    </location>
</feature>
<name>A0ABP7E2N4_9MICC</name>
<proteinExistence type="predicted"/>
<comment type="caution">
    <text evidence="2">The sequence shown here is derived from an EMBL/GenBank/DDBJ whole genome shotgun (WGS) entry which is preliminary data.</text>
</comment>
<protein>
    <submittedName>
        <fullName evidence="2">Uncharacterized protein</fullName>
    </submittedName>
</protein>
<evidence type="ECO:0000313" key="3">
    <source>
        <dbReference type="Proteomes" id="UP001501536"/>
    </source>
</evidence>
<keyword evidence="3" id="KW-1185">Reference proteome</keyword>
<gene>
    <name evidence="2" type="ORF">GCM10022377_27790</name>
</gene>